<evidence type="ECO:0000256" key="1">
    <source>
        <dbReference type="ARBA" id="ARBA00004141"/>
    </source>
</evidence>
<keyword evidence="9" id="KW-1185">Reference proteome</keyword>
<feature type="transmembrane region" description="Helical" evidence="6">
    <location>
        <begin position="187"/>
        <end position="205"/>
    </location>
</feature>
<feature type="domain" description="Cation efflux protein transmembrane" evidence="7">
    <location>
        <begin position="12"/>
        <end position="212"/>
    </location>
</feature>
<dbReference type="OrthoDB" id="2388015at2"/>
<evidence type="ECO:0000313" key="9">
    <source>
        <dbReference type="Proteomes" id="UP000053372"/>
    </source>
</evidence>
<gene>
    <name evidence="8" type="ORF">BC008_22510</name>
</gene>
<dbReference type="EMBL" id="LMTZ01000104">
    <property type="protein sequence ID" value="KST65753.1"/>
    <property type="molecule type" value="Genomic_DNA"/>
</dbReference>
<dbReference type="Proteomes" id="UP000053372">
    <property type="component" value="Unassembled WGS sequence"/>
</dbReference>
<dbReference type="RefSeq" id="WP_027843664.1">
    <property type="nucleotide sequence ID" value="NZ_LMTZ01000104.1"/>
</dbReference>
<organism evidence="8 9">
    <name type="scientific">Mastigocoleus testarum BC008</name>
    <dbReference type="NCBI Taxonomy" id="371196"/>
    <lineage>
        <taxon>Bacteria</taxon>
        <taxon>Bacillati</taxon>
        <taxon>Cyanobacteriota</taxon>
        <taxon>Cyanophyceae</taxon>
        <taxon>Nostocales</taxon>
        <taxon>Hapalosiphonaceae</taxon>
        <taxon>Mastigocoleus</taxon>
    </lineage>
</organism>
<evidence type="ECO:0000259" key="7">
    <source>
        <dbReference type="Pfam" id="PF01545"/>
    </source>
</evidence>
<keyword evidence="2" id="KW-0813">Transport</keyword>
<dbReference type="GO" id="GO:0015341">
    <property type="term" value="F:zinc efflux antiporter activity"/>
    <property type="evidence" value="ECO:0007669"/>
    <property type="project" value="TreeGrafter"/>
</dbReference>
<comment type="caution">
    <text evidence="8">The sequence shown here is derived from an EMBL/GenBank/DDBJ whole genome shotgun (WGS) entry which is preliminary data.</text>
</comment>
<proteinExistence type="predicted"/>
<name>A0A0V7ZMJ1_9CYAN</name>
<feature type="transmembrane region" description="Helical" evidence="6">
    <location>
        <begin position="157"/>
        <end position="181"/>
    </location>
</feature>
<evidence type="ECO:0000256" key="2">
    <source>
        <dbReference type="ARBA" id="ARBA00022448"/>
    </source>
</evidence>
<reference evidence="8 9" key="1">
    <citation type="journal article" date="2015" name="Genome Announc.">
        <title>Draft Genome of the Euendolithic (true boring) Cyanobacterium Mastigocoleus testarum strain BC008.</title>
        <authorList>
            <person name="Guida B.S."/>
            <person name="Garcia-Pichel F."/>
        </authorList>
    </citation>
    <scope>NUCLEOTIDE SEQUENCE [LARGE SCALE GENOMIC DNA]</scope>
    <source>
        <strain evidence="8 9">BC008</strain>
    </source>
</reference>
<dbReference type="GO" id="GO:0015093">
    <property type="term" value="F:ferrous iron transmembrane transporter activity"/>
    <property type="evidence" value="ECO:0007669"/>
    <property type="project" value="TreeGrafter"/>
</dbReference>
<evidence type="ECO:0000256" key="4">
    <source>
        <dbReference type="ARBA" id="ARBA00022989"/>
    </source>
</evidence>
<protein>
    <submittedName>
        <fullName evidence="8">Cation transporter</fullName>
    </submittedName>
</protein>
<dbReference type="Pfam" id="PF01545">
    <property type="entry name" value="Cation_efflux"/>
    <property type="match status" value="1"/>
</dbReference>
<feature type="transmembrane region" description="Helical" evidence="6">
    <location>
        <begin position="42"/>
        <end position="61"/>
    </location>
</feature>
<dbReference type="PANTHER" id="PTHR43840">
    <property type="entry name" value="MITOCHONDRIAL METAL TRANSPORTER 1-RELATED"/>
    <property type="match status" value="1"/>
</dbReference>
<accession>A0A0V7ZMJ1</accession>
<evidence type="ECO:0000256" key="5">
    <source>
        <dbReference type="ARBA" id="ARBA00023136"/>
    </source>
</evidence>
<dbReference type="InterPro" id="IPR058533">
    <property type="entry name" value="Cation_efflux_TM"/>
</dbReference>
<dbReference type="GO" id="GO:0015086">
    <property type="term" value="F:cadmium ion transmembrane transporter activity"/>
    <property type="evidence" value="ECO:0007669"/>
    <property type="project" value="TreeGrafter"/>
</dbReference>
<dbReference type="GO" id="GO:0005886">
    <property type="term" value="C:plasma membrane"/>
    <property type="evidence" value="ECO:0007669"/>
    <property type="project" value="TreeGrafter"/>
</dbReference>
<dbReference type="InterPro" id="IPR050291">
    <property type="entry name" value="CDF_Transporter"/>
</dbReference>
<evidence type="ECO:0000256" key="6">
    <source>
        <dbReference type="SAM" id="Phobius"/>
    </source>
</evidence>
<dbReference type="AlphaFoldDB" id="A0A0V7ZMJ1"/>
<keyword evidence="3 6" id="KW-0812">Transmembrane</keyword>
<dbReference type="Gene3D" id="1.20.1510.10">
    <property type="entry name" value="Cation efflux protein transmembrane domain"/>
    <property type="match status" value="1"/>
</dbReference>
<keyword evidence="5 6" id="KW-0472">Membrane</keyword>
<dbReference type="GO" id="GO:0006882">
    <property type="term" value="P:intracellular zinc ion homeostasis"/>
    <property type="evidence" value="ECO:0007669"/>
    <property type="project" value="TreeGrafter"/>
</dbReference>
<dbReference type="SUPFAM" id="SSF161111">
    <property type="entry name" value="Cation efflux protein transmembrane domain-like"/>
    <property type="match status" value="1"/>
</dbReference>
<feature type="transmembrane region" description="Helical" evidence="6">
    <location>
        <begin position="12"/>
        <end position="36"/>
    </location>
</feature>
<feature type="transmembrane region" description="Helical" evidence="6">
    <location>
        <begin position="116"/>
        <end position="136"/>
    </location>
</feature>
<comment type="subcellular location">
    <subcellularLocation>
        <location evidence="1">Membrane</location>
        <topology evidence="1">Multi-pass membrane protein</topology>
    </subcellularLocation>
</comment>
<evidence type="ECO:0000256" key="3">
    <source>
        <dbReference type="ARBA" id="ARBA00022692"/>
    </source>
</evidence>
<dbReference type="PANTHER" id="PTHR43840:SF15">
    <property type="entry name" value="MITOCHONDRIAL METAL TRANSPORTER 1-RELATED"/>
    <property type="match status" value="1"/>
</dbReference>
<evidence type="ECO:0000313" key="8">
    <source>
        <dbReference type="EMBL" id="KST65753.1"/>
    </source>
</evidence>
<sequence length="308" mass="33979">MKTSRLEQKSIYLSISGTLFLAILGLTFGLVIQSAAVMLDGFFNVINFVMALATLWISRLLTRPDGKKFQFGYTGFTPLLNLCKGLLVLALSLFAFISAVGALFHGGRKFNPGTAVIYAAIAACTCLLIAIIQTAIAKKTGSPIVSVDSKNWMINGFISLSVGIVFSVVTIIKNTSFAWFVPYADPTIVTILVMLALPIPAKVVLESLNQLLLGAPSASLQNRINDLLKIATTKFPCANNYLRMTEVGQAIYLHLYWLLPHDNKLDSIETVDVMRHQINDLVKQEFPNVTLDIIFTQDDQWFTIMNPR</sequence>
<dbReference type="InterPro" id="IPR027469">
    <property type="entry name" value="Cation_efflux_TMD_sf"/>
</dbReference>
<keyword evidence="4 6" id="KW-1133">Transmembrane helix</keyword>
<feature type="transmembrane region" description="Helical" evidence="6">
    <location>
        <begin position="82"/>
        <end position="104"/>
    </location>
</feature>